<reference evidence="2" key="1">
    <citation type="journal article" date="2019" name="Int. J. Syst. Evol. Microbiol.">
        <title>The Global Catalogue of Microorganisms (GCM) 10K type strain sequencing project: providing services to taxonomists for standard genome sequencing and annotation.</title>
        <authorList>
            <consortium name="The Broad Institute Genomics Platform"/>
            <consortium name="The Broad Institute Genome Sequencing Center for Infectious Disease"/>
            <person name="Wu L."/>
            <person name="Ma J."/>
        </authorList>
    </citation>
    <scope>NUCLEOTIDE SEQUENCE [LARGE SCALE GENOMIC DNA]</scope>
    <source>
        <strain evidence="2">CGMCC 1.18575</strain>
    </source>
</reference>
<comment type="caution">
    <text evidence="1">The sequence shown here is derived from an EMBL/GenBank/DDBJ whole genome shotgun (WGS) entry which is preliminary data.</text>
</comment>
<evidence type="ECO:0000313" key="1">
    <source>
        <dbReference type="EMBL" id="MFC5406340.1"/>
    </source>
</evidence>
<dbReference type="RefSeq" id="WP_378138418.1">
    <property type="nucleotide sequence ID" value="NZ_JBHSMI010000052.1"/>
</dbReference>
<name>A0ABW0I184_9BACL</name>
<evidence type="ECO:0000313" key="2">
    <source>
        <dbReference type="Proteomes" id="UP001596113"/>
    </source>
</evidence>
<gene>
    <name evidence="1" type="ORF">ACFPOF_26700</name>
</gene>
<keyword evidence="2" id="KW-1185">Reference proteome</keyword>
<accession>A0ABW0I184</accession>
<dbReference type="EMBL" id="JBHSMI010000052">
    <property type="protein sequence ID" value="MFC5406340.1"/>
    <property type="molecule type" value="Genomic_DNA"/>
</dbReference>
<organism evidence="1 2">
    <name type="scientific">Cohnella soli</name>
    <dbReference type="NCBI Taxonomy" id="425005"/>
    <lineage>
        <taxon>Bacteria</taxon>
        <taxon>Bacillati</taxon>
        <taxon>Bacillota</taxon>
        <taxon>Bacilli</taxon>
        <taxon>Bacillales</taxon>
        <taxon>Paenibacillaceae</taxon>
        <taxon>Cohnella</taxon>
    </lineage>
</organism>
<dbReference type="Proteomes" id="UP001596113">
    <property type="component" value="Unassembled WGS sequence"/>
</dbReference>
<protein>
    <recommendedName>
        <fullName evidence="3">Diguanylate cyclase</fullName>
    </recommendedName>
</protein>
<proteinExistence type="predicted"/>
<evidence type="ECO:0008006" key="3">
    <source>
        <dbReference type="Google" id="ProtNLM"/>
    </source>
</evidence>
<sequence>MHVNLYIYQNHNKDVLALYHAAVSIERAFALEFKHFDYYYLLPEEKANHPGDIGVKSVRRKKLEDGIASGEIRSFNMSNSTDLREQHTYAIYVNDESHGGTTNISLHFPRKYSYELQAMFENMVDLSRATYAFQIETDSALKGVSYMFTSTVYRNEKINFSSYLLNNDKISQPRMMYPVNYFTETQLSHSHDAVTFRDFINAYFGADALKSLGTDIFVLKIDFEKLSEVNNDFGEAGFLISWIETRRRTK</sequence>